<dbReference type="AlphaFoldDB" id="A0A0H5QMZ1"/>
<feature type="non-terminal residue" evidence="1">
    <location>
        <position position="471"/>
    </location>
</feature>
<organism evidence="1">
    <name type="scientific">Spongospora subterranea</name>
    <dbReference type="NCBI Taxonomy" id="70186"/>
    <lineage>
        <taxon>Eukaryota</taxon>
        <taxon>Sar</taxon>
        <taxon>Rhizaria</taxon>
        <taxon>Endomyxa</taxon>
        <taxon>Phytomyxea</taxon>
        <taxon>Plasmodiophorida</taxon>
        <taxon>Plasmodiophoridae</taxon>
        <taxon>Spongospora</taxon>
    </lineage>
</organism>
<protein>
    <recommendedName>
        <fullName evidence="2">Anaphase-promoting complex subunit 4 WD40 domain-containing protein</fullName>
    </recommendedName>
</protein>
<evidence type="ECO:0000313" key="1">
    <source>
        <dbReference type="EMBL" id="CRZ03343.1"/>
    </source>
</evidence>
<dbReference type="Gene3D" id="2.130.10.10">
    <property type="entry name" value="YVTN repeat-like/Quinoprotein amine dehydrogenase"/>
    <property type="match status" value="1"/>
</dbReference>
<reference evidence="1" key="1">
    <citation type="submission" date="2015-04" db="EMBL/GenBank/DDBJ databases">
        <title>The genome sequence of the plant pathogenic Rhizarian Plasmodiophora brassicae reveals insights in its biotrophic life cycle and the origin of chitin synthesis.</title>
        <authorList>
            <person name="Schwelm A."/>
            <person name="Fogelqvist J."/>
            <person name="Knaust A."/>
            <person name="Julke S."/>
            <person name="Lilja T."/>
            <person name="Dhandapani V."/>
            <person name="Bonilla-Rosso G."/>
            <person name="Karlsson M."/>
            <person name="Shevchenko A."/>
            <person name="Choi S.R."/>
            <person name="Kim H.G."/>
            <person name="Park J.Y."/>
            <person name="Lim Y.P."/>
            <person name="Ludwig-Muller J."/>
            <person name="Dixelius C."/>
        </authorList>
    </citation>
    <scope>NUCLEOTIDE SEQUENCE</scope>
    <source>
        <tissue evidence="1">Potato root galls</tissue>
    </source>
</reference>
<dbReference type="EMBL" id="HACM01002901">
    <property type="protein sequence ID" value="CRZ03343.1"/>
    <property type="molecule type" value="Transcribed_RNA"/>
</dbReference>
<dbReference type="InterPro" id="IPR015943">
    <property type="entry name" value="WD40/YVTN_repeat-like_dom_sf"/>
</dbReference>
<dbReference type="SUPFAM" id="SSF50978">
    <property type="entry name" value="WD40 repeat-like"/>
    <property type="match status" value="1"/>
</dbReference>
<dbReference type="InterPro" id="IPR036322">
    <property type="entry name" value="WD40_repeat_dom_sf"/>
</dbReference>
<evidence type="ECO:0008006" key="2">
    <source>
        <dbReference type="Google" id="ProtNLM"/>
    </source>
</evidence>
<accession>A0A0H5QMZ1</accession>
<sequence length="471" mass="52109">MSQMNSPRNPSTSSTTMDNVLVETLNMDAEQFDRPSFGLSQDDSIFGDTFDGLTSASFPTLFDPFSNPYQFYPAPSLVPHDLPPLKPTGNHSNKPSAFSKIELGELYCSGINVWSSDASEAGGYIEGHDFNVLSGIKESRFSSACSAHVLTDKRRKNNLALCRPAADPSGTNIVLVGSATANATKHVLMALDTTPLYRTSNPDPDQILQGITTTQNHIQEIHWLSNNRVFVANGTQSTLYTVDDLYNLRENCQLKWAHTDEIREVSFNPTNDSAFAAGGYDRIISINDLSRKSCALSAVRLDDIIGSVRWGAHNSAITLTTDDGRLFQFDVRASLRKASLFIDSQKLQLYSHCVYGTHYILLGFGDGDIMQVDIRKSLFINGTKDPFVNSIGDILYDHHQHLFLLSGLSDFSLWSYKSDQDTAQAWSHSVNTSGVNHYTHAIFGQGDANIIKSDEFGFIGVYQHKLNHNKN</sequence>
<proteinExistence type="predicted"/>
<name>A0A0H5QMZ1_9EUKA</name>